<dbReference type="SUPFAM" id="SSF47240">
    <property type="entry name" value="Ferritin-like"/>
    <property type="match status" value="1"/>
</dbReference>
<comment type="subunit">
    <text evidence="3">Homodimer.</text>
</comment>
<keyword evidence="9" id="KW-0443">Lipid metabolism</keyword>
<feature type="binding site" evidence="11">
    <location>
        <position position="107"/>
    </location>
    <ligand>
        <name>Fe cation</name>
        <dbReference type="ChEBI" id="CHEBI:24875"/>
        <label>1</label>
    </ligand>
</feature>
<keyword evidence="13" id="KW-1185">Reference proteome</keyword>
<dbReference type="PANTHER" id="PTHR31155:SF9">
    <property type="entry name" value="STEAROYL-[ACYL-CARRIER-PROTEIN] 9-DESATURASE 7, CHLOROPLASTIC"/>
    <property type="match status" value="1"/>
</dbReference>
<protein>
    <submittedName>
        <fullName evidence="12">Acyl-ACP desaturase</fullName>
    </submittedName>
</protein>
<accession>A0A2S5ZY20</accession>
<comment type="similarity">
    <text evidence="2">Belongs to the fatty acid desaturase type 2 family.</text>
</comment>
<dbReference type="InterPro" id="IPR012348">
    <property type="entry name" value="RNR-like"/>
</dbReference>
<keyword evidence="6" id="KW-0276">Fatty acid metabolism</keyword>
<dbReference type="PANTHER" id="PTHR31155">
    <property type="entry name" value="ACYL- ACYL-CARRIER-PROTEIN DESATURASE-RELATED"/>
    <property type="match status" value="1"/>
</dbReference>
<keyword evidence="7" id="KW-0560">Oxidoreductase</keyword>
<feature type="binding site" evidence="11">
    <location>
        <position position="107"/>
    </location>
    <ligand>
        <name>Fe cation</name>
        <dbReference type="ChEBI" id="CHEBI:24875"/>
        <label>2</label>
    </ligand>
</feature>
<evidence type="ECO:0000256" key="3">
    <source>
        <dbReference type="ARBA" id="ARBA00011738"/>
    </source>
</evidence>
<dbReference type="InterPro" id="IPR005067">
    <property type="entry name" value="Fatty_acid_desaturase-2"/>
</dbReference>
<evidence type="ECO:0000256" key="4">
    <source>
        <dbReference type="ARBA" id="ARBA00022516"/>
    </source>
</evidence>
<evidence type="ECO:0000256" key="1">
    <source>
        <dbReference type="ARBA" id="ARBA00001954"/>
    </source>
</evidence>
<sequence length="319" mass="35603">MSLAVTDRDLLRELEPVAERCLADHLRKARAWHPHDYVPWGEGRNFAALGGNDWEPRQSALPEVARVALVTNLLAEDDLPSCHRAITEMVGGDGPWGTWVGCWTAEENRHAIVIRDYLVVTRAVDPVALERARMTRLTSGVAAPEVPRLLRGLACVTLQELATRISHRNTGIACGEPIADRMLSRIATDENLHMIFYRNISRAALELAPDAMMRAITEAVTGFRLPGSAGPGFRRHALLLAAHGIYDPPQHLETVLRPVLRNWHVFERTDLTGTGERARDELAAYLTALEKTAVRFRERRERARARETAFADGPAVVQR</sequence>
<evidence type="ECO:0000256" key="11">
    <source>
        <dbReference type="PIRSR" id="PIRSR000346-1"/>
    </source>
</evidence>
<dbReference type="Gene3D" id="1.10.620.20">
    <property type="entry name" value="Ribonucleotide Reductase, subunit A"/>
    <property type="match status" value="1"/>
</dbReference>
<dbReference type="PIRSF" id="PIRSF000346">
    <property type="entry name" value="Dlt9_acylACP_des"/>
    <property type="match status" value="1"/>
</dbReference>
<gene>
    <name evidence="12" type="ORF">C5F51_29455</name>
</gene>
<organism evidence="12 13">
    <name type="scientific">Nocardia nova</name>
    <dbReference type="NCBI Taxonomy" id="37330"/>
    <lineage>
        <taxon>Bacteria</taxon>
        <taxon>Bacillati</taxon>
        <taxon>Actinomycetota</taxon>
        <taxon>Actinomycetes</taxon>
        <taxon>Mycobacteriales</taxon>
        <taxon>Nocardiaceae</taxon>
        <taxon>Nocardia</taxon>
    </lineage>
</organism>
<dbReference type="Proteomes" id="UP000238356">
    <property type="component" value="Unassembled WGS sequence"/>
</dbReference>
<reference evidence="12 13" key="1">
    <citation type="submission" date="2018-02" db="EMBL/GenBank/DDBJ databases">
        <title>8 Nocardia nova and 1 Nocardia cyriacigeorgica strain used for evolution to TMP-SMX.</title>
        <authorList>
            <person name="Mehta H."/>
            <person name="Weng J."/>
            <person name="Shamoo Y."/>
        </authorList>
    </citation>
    <scope>NUCLEOTIDE SEQUENCE [LARGE SCALE GENOMIC DNA]</scope>
    <source>
        <strain evidence="12 13">BAA2227</strain>
    </source>
</reference>
<feature type="binding site" evidence="11">
    <location>
        <position position="110"/>
    </location>
    <ligand>
        <name>Fe cation</name>
        <dbReference type="ChEBI" id="CHEBI:24875"/>
        <label>1</label>
    </ligand>
</feature>
<evidence type="ECO:0000256" key="2">
    <source>
        <dbReference type="ARBA" id="ARBA00008749"/>
    </source>
</evidence>
<proteinExistence type="inferred from homology"/>
<evidence type="ECO:0000313" key="13">
    <source>
        <dbReference type="Proteomes" id="UP000238356"/>
    </source>
</evidence>
<keyword evidence="5 11" id="KW-0479">Metal-binding</keyword>
<dbReference type="AlphaFoldDB" id="A0A2S5ZY20"/>
<keyword evidence="10" id="KW-0275">Fatty acid biosynthesis</keyword>
<dbReference type="GO" id="GO:0006633">
    <property type="term" value="P:fatty acid biosynthetic process"/>
    <property type="evidence" value="ECO:0007669"/>
    <property type="project" value="UniProtKB-KW"/>
</dbReference>
<evidence type="ECO:0000256" key="10">
    <source>
        <dbReference type="ARBA" id="ARBA00023160"/>
    </source>
</evidence>
<dbReference type="RefSeq" id="WP_064902743.1">
    <property type="nucleotide sequence ID" value="NZ_JADLQW010000027.1"/>
</dbReference>
<feature type="binding site" evidence="11">
    <location>
        <position position="193"/>
    </location>
    <ligand>
        <name>Fe cation</name>
        <dbReference type="ChEBI" id="CHEBI:24875"/>
        <label>2</label>
    </ligand>
</feature>
<dbReference type="CDD" id="cd01050">
    <property type="entry name" value="Acyl_ACP_Desat"/>
    <property type="match status" value="1"/>
</dbReference>
<evidence type="ECO:0000256" key="9">
    <source>
        <dbReference type="ARBA" id="ARBA00023098"/>
    </source>
</evidence>
<dbReference type="GO" id="GO:0005829">
    <property type="term" value="C:cytosol"/>
    <property type="evidence" value="ECO:0007669"/>
    <property type="project" value="TreeGrafter"/>
</dbReference>
<comment type="cofactor">
    <cofactor evidence="1">
        <name>Fe(2+)</name>
        <dbReference type="ChEBI" id="CHEBI:29033"/>
    </cofactor>
</comment>
<keyword evidence="8 11" id="KW-0408">Iron</keyword>
<evidence type="ECO:0000256" key="5">
    <source>
        <dbReference type="ARBA" id="ARBA00022723"/>
    </source>
</evidence>
<dbReference type="InterPro" id="IPR009078">
    <property type="entry name" value="Ferritin-like_SF"/>
</dbReference>
<feature type="binding site" evidence="11">
    <location>
        <position position="76"/>
    </location>
    <ligand>
        <name>Fe cation</name>
        <dbReference type="ChEBI" id="CHEBI:24875"/>
        <label>1</label>
    </ligand>
</feature>
<dbReference type="Pfam" id="PF03405">
    <property type="entry name" value="FA_desaturase_2"/>
    <property type="match status" value="1"/>
</dbReference>
<dbReference type="GeneID" id="66724502"/>
<dbReference type="EMBL" id="PSZD01000026">
    <property type="protein sequence ID" value="PPJ22995.1"/>
    <property type="molecule type" value="Genomic_DNA"/>
</dbReference>
<name>A0A2S5ZY20_9NOCA</name>
<evidence type="ECO:0000313" key="12">
    <source>
        <dbReference type="EMBL" id="PPJ22995.1"/>
    </source>
</evidence>
<keyword evidence="4" id="KW-0444">Lipid biosynthesis</keyword>
<feature type="binding site" evidence="11">
    <location>
        <position position="160"/>
    </location>
    <ligand>
        <name>Fe cation</name>
        <dbReference type="ChEBI" id="CHEBI:24875"/>
        <label>2</label>
    </ligand>
</feature>
<feature type="binding site" evidence="11">
    <location>
        <position position="190"/>
    </location>
    <ligand>
        <name>Fe cation</name>
        <dbReference type="ChEBI" id="CHEBI:24875"/>
        <label>2</label>
    </ligand>
</feature>
<evidence type="ECO:0000256" key="6">
    <source>
        <dbReference type="ARBA" id="ARBA00022832"/>
    </source>
</evidence>
<evidence type="ECO:0000256" key="7">
    <source>
        <dbReference type="ARBA" id="ARBA00023002"/>
    </source>
</evidence>
<dbReference type="GO" id="GO:0045300">
    <property type="term" value="F:stearoyl-[ACP] desaturase activity"/>
    <property type="evidence" value="ECO:0007669"/>
    <property type="project" value="InterPro"/>
</dbReference>
<comment type="caution">
    <text evidence="12">The sequence shown here is derived from an EMBL/GenBank/DDBJ whole genome shotgun (WGS) entry which is preliminary data.</text>
</comment>
<dbReference type="GO" id="GO:0046872">
    <property type="term" value="F:metal ion binding"/>
    <property type="evidence" value="ECO:0007669"/>
    <property type="project" value="UniProtKB-KW"/>
</dbReference>
<comment type="cofactor">
    <cofactor evidence="11">
        <name>Fe cation</name>
        <dbReference type="ChEBI" id="CHEBI:24875"/>
    </cofactor>
    <text evidence="11">Binds 2 iron ions per subunit.</text>
</comment>
<evidence type="ECO:0000256" key="8">
    <source>
        <dbReference type="ARBA" id="ARBA00023004"/>
    </source>
</evidence>
<feature type="binding site" evidence="11">
    <location>
        <position position="190"/>
    </location>
    <ligand>
        <name>Fe cation</name>
        <dbReference type="ChEBI" id="CHEBI:24875"/>
        <label>1</label>
    </ligand>
</feature>